<dbReference type="GO" id="GO:0006825">
    <property type="term" value="P:copper ion transport"/>
    <property type="evidence" value="ECO:0007669"/>
    <property type="project" value="UniProtKB-KW"/>
</dbReference>
<dbReference type="CDD" id="cd00371">
    <property type="entry name" value="HMA"/>
    <property type="match status" value="1"/>
</dbReference>
<dbReference type="PANTHER" id="PTHR46365:SF1">
    <property type="entry name" value="COPPER TRANSPORT PROTEIN ATOX1"/>
    <property type="match status" value="1"/>
</dbReference>
<name>A0A9Q1BKB5_HOLLE</name>
<dbReference type="AlphaFoldDB" id="A0A9Q1BKB5"/>
<comment type="caution">
    <text evidence="13">The sequence shown here is derived from an EMBL/GenBank/DDBJ whole genome shotgun (WGS) entry which is preliminary data.</text>
</comment>
<comment type="function">
    <text evidence="7">Binds and deliver cytosolic copper to the copper ATPase proteins. May be important in cellular antioxidant defense.</text>
</comment>
<dbReference type="SUPFAM" id="SSF55008">
    <property type="entry name" value="HMA, heavy metal-associated domain"/>
    <property type="match status" value="1"/>
</dbReference>
<dbReference type="InterPro" id="IPR017969">
    <property type="entry name" value="Heavy-metal-associated_CS"/>
</dbReference>
<dbReference type="InterPro" id="IPR051881">
    <property type="entry name" value="Copper_transport_ATOX1-like"/>
</dbReference>
<dbReference type="GO" id="GO:0046872">
    <property type="term" value="F:metal ion binding"/>
    <property type="evidence" value="ECO:0007669"/>
    <property type="project" value="UniProtKB-KW"/>
</dbReference>
<dbReference type="PANTHER" id="PTHR46365">
    <property type="entry name" value="COPPER TRANSPORT PROTEIN ATOX1"/>
    <property type="match status" value="1"/>
</dbReference>
<evidence type="ECO:0000256" key="3">
    <source>
        <dbReference type="ARBA" id="ARBA00022796"/>
    </source>
</evidence>
<keyword evidence="5" id="KW-0406">Ion transport</keyword>
<keyword evidence="1" id="KW-0813">Transport</keyword>
<dbReference type="FunFam" id="3.30.70.100:FF:000008">
    <property type="entry name" value="Copper transport protein ATOX1"/>
    <property type="match status" value="1"/>
</dbReference>
<dbReference type="Proteomes" id="UP001152320">
    <property type="component" value="Chromosome 15"/>
</dbReference>
<dbReference type="Pfam" id="PF00403">
    <property type="entry name" value="HMA"/>
    <property type="match status" value="1"/>
</dbReference>
<sequence>MASKTYEYNVEMTCEGCSGAVDRILKRASDKVSDFEIDLPGKKVFVTTTVSSDEVLEMLKKSGKATKFVGEKSS</sequence>
<dbReference type="OrthoDB" id="689350at2759"/>
<protein>
    <recommendedName>
        <fullName evidence="9">Copper transport protein ATOX1</fullName>
    </recommendedName>
    <alternativeName>
        <fullName evidence="10">Metal transport protein ATX1</fullName>
    </alternativeName>
</protein>
<accession>A0A9Q1BKB5</accession>
<keyword evidence="4" id="KW-0186">Copper</keyword>
<comment type="similarity">
    <text evidence="8">Belongs to the ATX1 family.</text>
</comment>
<feature type="domain" description="HMA" evidence="12">
    <location>
        <begin position="3"/>
        <end position="67"/>
    </location>
</feature>
<comment type="subunit">
    <text evidence="11">Homodimer. Interacts with ATP7B. Interacts with ATP7A. Interacts (via dimer form) with SLC31A1 (via C-terminal domain); this interaction improves ATOX1 stability and controls intracellular Cu(I) levels.</text>
</comment>
<evidence type="ECO:0000256" key="7">
    <source>
        <dbReference type="ARBA" id="ARBA00037651"/>
    </source>
</evidence>
<evidence type="ECO:0000256" key="4">
    <source>
        <dbReference type="ARBA" id="ARBA00023008"/>
    </source>
</evidence>
<evidence type="ECO:0000256" key="10">
    <source>
        <dbReference type="ARBA" id="ARBA00043201"/>
    </source>
</evidence>
<dbReference type="PROSITE" id="PS50846">
    <property type="entry name" value="HMA_2"/>
    <property type="match status" value="1"/>
</dbReference>
<dbReference type="EMBL" id="JAIZAY010000015">
    <property type="protein sequence ID" value="KAJ8028248.1"/>
    <property type="molecule type" value="Genomic_DNA"/>
</dbReference>
<evidence type="ECO:0000313" key="14">
    <source>
        <dbReference type="Proteomes" id="UP001152320"/>
    </source>
</evidence>
<evidence type="ECO:0000256" key="1">
    <source>
        <dbReference type="ARBA" id="ARBA00022448"/>
    </source>
</evidence>
<dbReference type="GO" id="GO:0016531">
    <property type="term" value="F:copper chaperone activity"/>
    <property type="evidence" value="ECO:0007669"/>
    <property type="project" value="TreeGrafter"/>
</dbReference>
<evidence type="ECO:0000256" key="2">
    <source>
        <dbReference type="ARBA" id="ARBA00022723"/>
    </source>
</evidence>
<dbReference type="InterPro" id="IPR006121">
    <property type="entry name" value="HMA_dom"/>
</dbReference>
<evidence type="ECO:0000313" key="13">
    <source>
        <dbReference type="EMBL" id="KAJ8028248.1"/>
    </source>
</evidence>
<evidence type="ECO:0000259" key="12">
    <source>
        <dbReference type="PROSITE" id="PS50846"/>
    </source>
</evidence>
<keyword evidence="3" id="KW-0187">Copper transport</keyword>
<proteinExistence type="inferred from homology"/>
<evidence type="ECO:0000256" key="6">
    <source>
        <dbReference type="ARBA" id="ARBA00023186"/>
    </source>
</evidence>
<gene>
    <name evidence="13" type="ORF">HOLleu_30434</name>
</gene>
<evidence type="ECO:0000256" key="8">
    <source>
        <dbReference type="ARBA" id="ARBA00038171"/>
    </source>
</evidence>
<evidence type="ECO:0000256" key="5">
    <source>
        <dbReference type="ARBA" id="ARBA00023065"/>
    </source>
</evidence>
<keyword evidence="6" id="KW-0143">Chaperone</keyword>
<reference evidence="13" key="1">
    <citation type="submission" date="2021-10" db="EMBL/GenBank/DDBJ databases">
        <title>Tropical sea cucumber genome reveals ecological adaptation and Cuvierian tubules defense mechanism.</title>
        <authorList>
            <person name="Chen T."/>
        </authorList>
    </citation>
    <scope>NUCLEOTIDE SEQUENCE</scope>
    <source>
        <strain evidence="13">Nanhai2018</strain>
        <tissue evidence="13">Muscle</tissue>
    </source>
</reference>
<dbReference type="Gene3D" id="3.30.70.100">
    <property type="match status" value="1"/>
</dbReference>
<evidence type="ECO:0000256" key="11">
    <source>
        <dbReference type="ARBA" id="ARBA00046351"/>
    </source>
</evidence>
<keyword evidence="2" id="KW-0479">Metal-binding</keyword>
<dbReference type="InterPro" id="IPR036163">
    <property type="entry name" value="HMA_dom_sf"/>
</dbReference>
<dbReference type="GO" id="GO:0005829">
    <property type="term" value="C:cytosol"/>
    <property type="evidence" value="ECO:0007669"/>
    <property type="project" value="TreeGrafter"/>
</dbReference>
<keyword evidence="14" id="KW-1185">Reference proteome</keyword>
<organism evidence="13 14">
    <name type="scientific">Holothuria leucospilota</name>
    <name type="common">Black long sea cucumber</name>
    <name type="synonym">Mertensiothuria leucospilota</name>
    <dbReference type="NCBI Taxonomy" id="206669"/>
    <lineage>
        <taxon>Eukaryota</taxon>
        <taxon>Metazoa</taxon>
        <taxon>Echinodermata</taxon>
        <taxon>Eleutherozoa</taxon>
        <taxon>Echinozoa</taxon>
        <taxon>Holothuroidea</taxon>
        <taxon>Aspidochirotacea</taxon>
        <taxon>Aspidochirotida</taxon>
        <taxon>Holothuriidae</taxon>
        <taxon>Holothuria</taxon>
    </lineage>
</organism>
<dbReference type="PROSITE" id="PS01047">
    <property type="entry name" value="HMA_1"/>
    <property type="match status" value="1"/>
</dbReference>
<evidence type="ECO:0000256" key="9">
    <source>
        <dbReference type="ARBA" id="ARBA00040962"/>
    </source>
</evidence>